<sequence>MKRILFMPFLQIPSGHHQVANGVIESLQTNDLFECEKIDILSYSYGKVEVFVSKFYIKWIHLLPAFYSWLYKKTVYKNNERSRFYLYEWLLLNQVEKLIKEKNPQLIICTHALPSYLLNLLKEKNKLSVPVINIYTDYFINHLWGIKYIDYHFVPTKEIKNELIERGVIPENILVTGIPIHPHFKDNIDRNKSNEIFSVLICGGNLGAGLMKTFVKKLQPSGKIRYTVLCGKNQKLLNWIQQQNYPLIQALPYISSKEKMNKLYNSVDAIITKPGGVTISECLYKKIPIFIYHELPGQEEINLRNLKKWGLVYHLDNWKKTRDFEQNILQILSCENHQKQFKQHLDNYHQHLYSEQHISVFINKLLSREMIVN</sequence>
<dbReference type="GO" id="GO:0016020">
    <property type="term" value="C:membrane"/>
    <property type="evidence" value="ECO:0007669"/>
    <property type="project" value="GOC"/>
</dbReference>
<feature type="domain" description="Diacylglycerol glucosyltransferase N-terminal" evidence="4">
    <location>
        <begin position="16"/>
        <end position="180"/>
    </location>
</feature>
<proteinExistence type="inferred from homology"/>
<evidence type="ECO:0000256" key="3">
    <source>
        <dbReference type="ARBA" id="ARBA00022679"/>
    </source>
</evidence>
<comment type="similarity">
    <text evidence="1">Belongs to the glycosyltransferase 28 family.</text>
</comment>
<dbReference type="EMBL" id="RXNR01000029">
    <property type="protein sequence ID" value="RTQ92628.1"/>
    <property type="molecule type" value="Genomic_DNA"/>
</dbReference>
<dbReference type="Proteomes" id="UP000276349">
    <property type="component" value="Unassembled WGS sequence"/>
</dbReference>
<organism evidence="5 6">
    <name type="scientific">Lysinibacillus telephonicus</name>
    <dbReference type="NCBI Taxonomy" id="1714840"/>
    <lineage>
        <taxon>Bacteria</taxon>
        <taxon>Bacillati</taxon>
        <taxon>Bacillota</taxon>
        <taxon>Bacilli</taxon>
        <taxon>Bacillales</taxon>
        <taxon>Bacillaceae</taxon>
        <taxon>Lysinibacillus</taxon>
    </lineage>
</organism>
<gene>
    <name evidence="5" type="ORF">EKG35_11325</name>
</gene>
<dbReference type="SUPFAM" id="SSF53756">
    <property type="entry name" value="UDP-Glycosyltransferase/glycogen phosphorylase"/>
    <property type="match status" value="1"/>
</dbReference>
<dbReference type="PANTHER" id="PTHR43025">
    <property type="entry name" value="MONOGALACTOSYLDIACYLGLYCEROL SYNTHASE"/>
    <property type="match status" value="1"/>
</dbReference>
<dbReference type="GO" id="GO:0016758">
    <property type="term" value="F:hexosyltransferase activity"/>
    <property type="evidence" value="ECO:0007669"/>
    <property type="project" value="InterPro"/>
</dbReference>
<protein>
    <submittedName>
        <fullName evidence="5">UDP-glucuronosyltransferase</fullName>
    </submittedName>
</protein>
<evidence type="ECO:0000259" key="4">
    <source>
        <dbReference type="Pfam" id="PF06925"/>
    </source>
</evidence>
<evidence type="ECO:0000256" key="2">
    <source>
        <dbReference type="ARBA" id="ARBA00022676"/>
    </source>
</evidence>
<evidence type="ECO:0000256" key="1">
    <source>
        <dbReference type="ARBA" id="ARBA00006962"/>
    </source>
</evidence>
<dbReference type="GO" id="GO:0009247">
    <property type="term" value="P:glycolipid biosynthetic process"/>
    <property type="evidence" value="ECO:0007669"/>
    <property type="project" value="InterPro"/>
</dbReference>
<dbReference type="Gene3D" id="3.40.50.2000">
    <property type="entry name" value="Glycogen Phosphorylase B"/>
    <property type="match status" value="2"/>
</dbReference>
<dbReference type="Pfam" id="PF06925">
    <property type="entry name" value="MGDG_synth"/>
    <property type="match status" value="1"/>
</dbReference>
<accession>A0A431UR18</accession>
<dbReference type="SMR" id="A0A431UR18"/>
<keyword evidence="3 5" id="KW-0808">Transferase</keyword>
<evidence type="ECO:0000313" key="6">
    <source>
        <dbReference type="Proteomes" id="UP000276349"/>
    </source>
</evidence>
<dbReference type="AlphaFoldDB" id="A0A431UR18"/>
<dbReference type="InterPro" id="IPR050519">
    <property type="entry name" value="Glycosyltransf_28_UgtP"/>
</dbReference>
<reference evidence="5 6" key="1">
    <citation type="submission" date="2018-12" db="EMBL/GenBank/DDBJ databases">
        <authorList>
            <person name="Yu L."/>
        </authorList>
    </citation>
    <scope>NUCLEOTIDE SEQUENCE [LARGE SCALE GENOMIC DNA]</scope>
    <source>
        <strain evidence="5 6">S5H2222</strain>
    </source>
</reference>
<evidence type="ECO:0000313" key="5">
    <source>
        <dbReference type="EMBL" id="RTQ92628.1"/>
    </source>
</evidence>
<dbReference type="OrthoDB" id="9815663at2"/>
<dbReference type="RefSeq" id="WP_126294573.1">
    <property type="nucleotide sequence ID" value="NZ_CP155468.1"/>
</dbReference>
<dbReference type="InterPro" id="IPR009695">
    <property type="entry name" value="Diacylglyc_glucosyltr_N"/>
</dbReference>
<name>A0A431UR18_9BACI</name>
<comment type="caution">
    <text evidence="5">The sequence shown here is derived from an EMBL/GenBank/DDBJ whole genome shotgun (WGS) entry which is preliminary data.</text>
</comment>
<keyword evidence="2" id="KW-0328">Glycosyltransferase</keyword>
<keyword evidence="6" id="KW-1185">Reference proteome</keyword>
<dbReference type="PANTHER" id="PTHR43025:SF3">
    <property type="entry name" value="MONOGALACTOSYLDIACYLGLYCEROL SYNTHASE 1, CHLOROPLASTIC"/>
    <property type="match status" value="1"/>
</dbReference>